<dbReference type="AlphaFoldDB" id="A0A8X6K2P7"/>
<evidence type="ECO:0000256" key="6">
    <source>
        <dbReference type="ARBA" id="ARBA00022840"/>
    </source>
</evidence>
<comment type="caution">
    <text evidence="9">The sequence shown here is derived from an EMBL/GenBank/DDBJ whole genome shotgun (WGS) entry which is preliminary data.</text>
</comment>
<evidence type="ECO:0000256" key="1">
    <source>
        <dbReference type="ARBA" id="ARBA00006432"/>
    </source>
</evidence>
<dbReference type="InterPro" id="IPR000873">
    <property type="entry name" value="AMP-dep_synth/lig_dom"/>
</dbReference>
<dbReference type="Pfam" id="PF00501">
    <property type="entry name" value="AMP-binding"/>
    <property type="match status" value="2"/>
</dbReference>
<evidence type="ECO:0000259" key="7">
    <source>
        <dbReference type="Pfam" id="PF00501"/>
    </source>
</evidence>
<dbReference type="PANTHER" id="PTHR42921">
    <property type="entry name" value="ACETOACETYL-COA SYNTHETASE"/>
    <property type="match status" value="1"/>
</dbReference>
<dbReference type="SUPFAM" id="SSF56801">
    <property type="entry name" value="Acetyl-CoA synthetase-like"/>
    <property type="match status" value="2"/>
</dbReference>
<dbReference type="InterPro" id="IPR020845">
    <property type="entry name" value="AMP-binding_CS"/>
</dbReference>
<feature type="domain" description="Acetyl-coenzyme A synthetase N-terminal" evidence="8">
    <location>
        <begin position="812"/>
        <end position="869"/>
    </location>
</feature>
<evidence type="ECO:0000256" key="3">
    <source>
        <dbReference type="ARBA" id="ARBA00015326"/>
    </source>
</evidence>
<dbReference type="InterPro" id="IPR045851">
    <property type="entry name" value="AMP-bd_C_sf"/>
</dbReference>
<dbReference type="InterPro" id="IPR005914">
    <property type="entry name" value="Acac_CoA_synth"/>
</dbReference>
<gene>
    <name evidence="9" type="primary">AACS</name>
    <name evidence="9" type="ORF">TNCT_606401</name>
</gene>
<dbReference type="GO" id="GO:0005524">
    <property type="term" value="F:ATP binding"/>
    <property type="evidence" value="ECO:0007669"/>
    <property type="project" value="UniProtKB-KW"/>
</dbReference>
<sequence length="1070" mass="121464">MFKLSNGSVKISKNGFVDILESNPIKVWDRKVPNTELDRFKSVVEKKYGKKFDSYWDLHKWSVENYTDFWKEIWYFFDVVHSKPFEKVLKKTGPGFLDNEWFSGARLNFAENLMRIRDDRLALVCLDELGNEDSVTFAQMHEEVRQYAAAFRKHGLGIGDRVACIMSNRKEAIFAMLATTSIGAIWSGPLPFHGVRAVANLITFVDPKIIFAVDHFQDEGEEYSLFDKIVSAAKSAPNATTVVVLPTQPDTIPRLSEIPKSILLEDFLKSGRTPDGEVPELKFEQLPFDHPVAINFTSGTTGLPKGVLHSAGTFMCVLRDFGMHLNLKNGDTVYTYCPVGWSVWDNPIPALALGVKLFLFCGSPEYDKKGFTLWDCFSKYKITYACLTPACFDSIENNNILPEPGMNFDSLKVIALGASPSKIRNFEFFHKYVKEDLFVSSIYGATEVFGAFSGFDLNLPGYSSECQVPSLGVDLHCFDNDGRSVVGKRGEMVVKTPTPSFPVYLWKDNNNAKLNETYFSKYEGVWSQNDEGWINPKTKGIVVIGRSDDTLKQNGERFCAGDVYFGIDRMEELEDFICVGQRGWDGDMRAVLFVKVKKGYTFNDNLRKKIEDSIKSEVSDDYIPKLILSVPDIPYNLNHKRMESTVRKIIATNEIPEVSNIKNRESLQYFIDIPEVDRIRDLHRAKIRNAVDRSAGKFVFSSTRKIYNLDKCGLQVNNEPMKVIAKKGSPDVHHVKSGEKGETITVVPCCNAEGNFLPPYCILKVEAWRPKGFLESFVAQPKLIWYKKDPNTQMEKFKNMIQQKYDKKFDSYWDFHRWSVENFEFFWEEMWHFFDVIASKPYEKVFRKTGPGFLDNEWFPGATMNYAENLLRIRDDRIAIMWLDEEQNEDQVTFAELFEEVKLYAAAFRKLGLTAGDRVGCYMPLTKETIFAMLAATSIGAIWGGPLPYYGVQAASKILGMIDPKIIIAGDRTLDYGEENDLLDNLIPIAESLPNMVKLIIVPSKKETLSRDISNIPKSIFVKDFLESGKRPDGTVPDLIFEQLPCSHPIAINFTSGTTGLPKGLVHSAV</sequence>
<keyword evidence="4" id="KW-0436">Ligase</keyword>
<keyword evidence="5" id="KW-0547">Nucleotide-binding</keyword>
<protein>
    <recommendedName>
        <fullName evidence="3">Acetoacetyl-CoA synthetase</fullName>
        <ecNumber evidence="2">6.2.1.16</ecNumber>
    </recommendedName>
</protein>
<dbReference type="Proteomes" id="UP000887116">
    <property type="component" value="Unassembled WGS sequence"/>
</dbReference>
<reference evidence="9" key="1">
    <citation type="submission" date="2020-07" db="EMBL/GenBank/DDBJ databases">
        <title>Multicomponent nature underlies the extraordinary mechanical properties of spider dragline silk.</title>
        <authorList>
            <person name="Kono N."/>
            <person name="Nakamura H."/>
            <person name="Mori M."/>
            <person name="Yoshida Y."/>
            <person name="Ohtoshi R."/>
            <person name="Malay A.D."/>
            <person name="Moran D.A.P."/>
            <person name="Tomita M."/>
            <person name="Numata K."/>
            <person name="Arakawa K."/>
        </authorList>
    </citation>
    <scope>NUCLEOTIDE SEQUENCE</scope>
</reference>
<dbReference type="NCBIfam" id="TIGR01217">
    <property type="entry name" value="ac_ac_CoA_syn"/>
    <property type="match status" value="1"/>
</dbReference>
<evidence type="ECO:0000256" key="2">
    <source>
        <dbReference type="ARBA" id="ARBA00012988"/>
    </source>
</evidence>
<dbReference type="PANTHER" id="PTHR42921:SF1">
    <property type="entry name" value="ACETOACETYL-COA SYNTHETASE"/>
    <property type="match status" value="1"/>
</dbReference>
<dbReference type="EC" id="6.2.1.16" evidence="2"/>
<evidence type="ECO:0000256" key="4">
    <source>
        <dbReference type="ARBA" id="ARBA00022598"/>
    </source>
</evidence>
<dbReference type="GO" id="GO:0030729">
    <property type="term" value="F:acetoacetate-CoA ligase activity"/>
    <property type="evidence" value="ECO:0007669"/>
    <property type="project" value="UniProtKB-EC"/>
</dbReference>
<accession>A0A8X6K2P7</accession>
<dbReference type="Gene3D" id="3.40.50.12780">
    <property type="entry name" value="N-terminal domain of ligase-like"/>
    <property type="match status" value="2"/>
</dbReference>
<dbReference type="PROSITE" id="PS00455">
    <property type="entry name" value="AMP_BINDING"/>
    <property type="match status" value="2"/>
</dbReference>
<dbReference type="OrthoDB" id="6431891at2759"/>
<evidence type="ECO:0000256" key="5">
    <source>
        <dbReference type="ARBA" id="ARBA00022741"/>
    </source>
</evidence>
<dbReference type="GO" id="GO:0006629">
    <property type="term" value="P:lipid metabolic process"/>
    <property type="evidence" value="ECO:0007669"/>
    <property type="project" value="InterPro"/>
</dbReference>
<evidence type="ECO:0000313" key="10">
    <source>
        <dbReference type="Proteomes" id="UP000887116"/>
    </source>
</evidence>
<organism evidence="9 10">
    <name type="scientific">Trichonephila clavata</name>
    <name type="common">Joro spider</name>
    <name type="synonym">Nephila clavata</name>
    <dbReference type="NCBI Taxonomy" id="2740835"/>
    <lineage>
        <taxon>Eukaryota</taxon>
        <taxon>Metazoa</taxon>
        <taxon>Ecdysozoa</taxon>
        <taxon>Arthropoda</taxon>
        <taxon>Chelicerata</taxon>
        <taxon>Arachnida</taxon>
        <taxon>Araneae</taxon>
        <taxon>Araneomorphae</taxon>
        <taxon>Entelegynae</taxon>
        <taxon>Araneoidea</taxon>
        <taxon>Nephilidae</taxon>
        <taxon>Trichonephila</taxon>
    </lineage>
</organism>
<keyword evidence="6" id="KW-0067">ATP-binding</keyword>
<proteinExistence type="inferred from homology"/>
<keyword evidence="10" id="KW-1185">Reference proteome</keyword>
<feature type="domain" description="AMP-dependent synthetase/ligase" evidence="7">
    <location>
        <begin position="875"/>
        <end position="1068"/>
    </location>
</feature>
<evidence type="ECO:0000259" key="8">
    <source>
        <dbReference type="Pfam" id="PF16177"/>
    </source>
</evidence>
<dbReference type="InterPro" id="IPR032387">
    <property type="entry name" value="ACAS_N"/>
</dbReference>
<dbReference type="EMBL" id="BMAO01038984">
    <property type="protein sequence ID" value="GFR28116.1"/>
    <property type="molecule type" value="Genomic_DNA"/>
</dbReference>
<feature type="domain" description="AMP-dependent synthetase/ligase" evidence="7">
    <location>
        <begin position="118"/>
        <end position="498"/>
    </location>
</feature>
<dbReference type="Pfam" id="PF16177">
    <property type="entry name" value="ACAS_N"/>
    <property type="match status" value="2"/>
</dbReference>
<name>A0A8X6K2P7_TRICU</name>
<dbReference type="InterPro" id="IPR042099">
    <property type="entry name" value="ANL_N_sf"/>
</dbReference>
<feature type="domain" description="Acetyl-coenzyme A synthetase N-terminal" evidence="8">
    <location>
        <begin position="55"/>
        <end position="112"/>
    </location>
</feature>
<comment type="similarity">
    <text evidence="1">Belongs to the ATP-dependent AMP-binding enzyme family.</text>
</comment>
<feature type="non-terminal residue" evidence="9">
    <location>
        <position position="1070"/>
    </location>
</feature>
<evidence type="ECO:0000313" key="9">
    <source>
        <dbReference type="EMBL" id="GFR28116.1"/>
    </source>
</evidence>
<dbReference type="Gene3D" id="3.30.300.30">
    <property type="match status" value="1"/>
</dbReference>